<keyword evidence="6" id="KW-0564">Palmitate</keyword>
<dbReference type="InterPro" id="IPR038501">
    <property type="entry name" value="Spore_GerAC_C_sf"/>
</dbReference>
<dbReference type="Proteomes" id="UP001596990">
    <property type="component" value="Unassembled WGS sequence"/>
</dbReference>
<evidence type="ECO:0000313" key="11">
    <source>
        <dbReference type="Proteomes" id="UP001596990"/>
    </source>
</evidence>
<proteinExistence type="inferred from homology"/>
<feature type="domain" description="Spore germination protein N-terminal" evidence="9">
    <location>
        <begin position="23"/>
        <end position="186"/>
    </location>
</feature>
<dbReference type="Pfam" id="PF25198">
    <property type="entry name" value="Spore_GerAC_N"/>
    <property type="match status" value="1"/>
</dbReference>
<evidence type="ECO:0000256" key="3">
    <source>
        <dbReference type="ARBA" id="ARBA00022544"/>
    </source>
</evidence>
<keyword evidence="4" id="KW-0732">Signal</keyword>
<dbReference type="InterPro" id="IPR057336">
    <property type="entry name" value="GerAC_N"/>
</dbReference>
<dbReference type="Pfam" id="PF05504">
    <property type="entry name" value="Spore_GerAC"/>
    <property type="match status" value="1"/>
</dbReference>
<accession>A0ABW3KUU2</accession>
<evidence type="ECO:0000256" key="6">
    <source>
        <dbReference type="ARBA" id="ARBA00023139"/>
    </source>
</evidence>
<protein>
    <submittedName>
        <fullName evidence="10">Ger(X)C family spore germination protein</fullName>
    </submittedName>
</protein>
<dbReference type="PROSITE" id="PS51257">
    <property type="entry name" value="PROKAR_LIPOPROTEIN"/>
    <property type="match status" value="1"/>
</dbReference>
<comment type="similarity">
    <text evidence="2">Belongs to the GerABKC lipoprotein family.</text>
</comment>
<dbReference type="EMBL" id="JBHTKL010000001">
    <property type="protein sequence ID" value="MFD1017624.1"/>
    <property type="molecule type" value="Genomic_DNA"/>
</dbReference>
<evidence type="ECO:0000256" key="2">
    <source>
        <dbReference type="ARBA" id="ARBA00007886"/>
    </source>
</evidence>
<reference evidence="11" key="1">
    <citation type="journal article" date="2019" name="Int. J. Syst. Evol. Microbiol.">
        <title>The Global Catalogue of Microorganisms (GCM) 10K type strain sequencing project: providing services to taxonomists for standard genome sequencing and annotation.</title>
        <authorList>
            <consortium name="The Broad Institute Genomics Platform"/>
            <consortium name="The Broad Institute Genome Sequencing Center for Infectious Disease"/>
            <person name="Wu L."/>
            <person name="Ma J."/>
        </authorList>
    </citation>
    <scope>NUCLEOTIDE SEQUENCE [LARGE SCALE GENOMIC DNA]</scope>
    <source>
        <strain evidence="11">CCUG 56607</strain>
    </source>
</reference>
<dbReference type="Gene3D" id="3.30.300.210">
    <property type="entry name" value="Nutrient germinant receptor protein C, domain 3"/>
    <property type="match status" value="1"/>
</dbReference>
<dbReference type="InterPro" id="IPR046953">
    <property type="entry name" value="Spore_GerAC-like_C"/>
</dbReference>
<sequence length="376" mass="42084">MKRILACVVSFALLTGCVELNYIEKLGIITGIGYDLQEENVIDGTLVYLQFNQNAPNVSQVIESRSSTSKGIRNKANYKTSQELVTGQMRMAVFGRATAEKGILPYVDTLGRDAKMADLISFAIAEENARDILFSEKYEGAPDIATYLSQLIEKNTKNQGVPDASLHHFIHSLQQVGVDPVLPILSLEHGKVTISSIGLLEEDKLVGQIPPHKGIYITMLKENSKISNLEIELEEEPLKEYTKKSSASGNNKVFIALNDIYSKQRITMPERGNHQKFQVHVEITGRMLEISDEIEIRKAEVIKKIEKGAEKALESQLDDLIGTFKEFGVDPIGFGEIANSLHRSTNFSKKEWREKIKTMDVDVKVNVRLVRHGIIE</sequence>
<organism evidence="10 11">
    <name type="scientific">Thalassobacillus hwangdonensis</name>
    <dbReference type="NCBI Taxonomy" id="546108"/>
    <lineage>
        <taxon>Bacteria</taxon>
        <taxon>Bacillati</taxon>
        <taxon>Bacillota</taxon>
        <taxon>Bacilli</taxon>
        <taxon>Bacillales</taxon>
        <taxon>Bacillaceae</taxon>
        <taxon>Thalassobacillus</taxon>
    </lineage>
</organism>
<evidence type="ECO:0000259" key="8">
    <source>
        <dbReference type="Pfam" id="PF05504"/>
    </source>
</evidence>
<gene>
    <name evidence="10" type="ORF">ACFQ2J_00320</name>
</gene>
<dbReference type="NCBIfam" id="TIGR02887">
    <property type="entry name" value="spore_ger_x_C"/>
    <property type="match status" value="1"/>
</dbReference>
<dbReference type="PANTHER" id="PTHR35789:SF1">
    <property type="entry name" value="SPORE GERMINATION PROTEIN B3"/>
    <property type="match status" value="1"/>
</dbReference>
<evidence type="ECO:0000256" key="7">
    <source>
        <dbReference type="ARBA" id="ARBA00023288"/>
    </source>
</evidence>
<keyword evidence="7" id="KW-0449">Lipoprotein</keyword>
<name>A0ABW3KUU2_9BACI</name>
<keyword evidence="5" id="KW-0472">Membrane</keyword>
<evidence type="ECO:0000256" key="1">
    <source>
        <dbReference type="ARBA" id="ARBA00004635"/>
    </source>
</evidence>
<keyword evidence="11" id="KW-1185">Reference proteome</keyword>
<evidence type="ECO:0000259" key="9">
    <source>
        <dbReference type="Pfam" id="PF25198"/>
    </source>
</evidence>
<dbReference type="RefSeq" id="WP_386055507.1">
    <property type="nucleotide sequence ID" value="NZ_JBHTKL010000001.1"/>
</dbReference>
<dbReference type="PANTHER" id="PTHR35789">
    <property type="entry name" value="SPORE GERMINATION PROTEIN B3"/>
    <property type="match status" value="1"/>
</dbReference>
<dbReference type="InterPro" id="IPR008844">
    <property type="entry name" value="Spore_GerAC-like"/>
</dbReference>
<comment type="caution">
    <text evidence="10">The sequence shown here is derived from an EMBL/GenBank/DDBJ whole genome shotgun (WGS) entry which is preliminary data.</text>
</comment>
<evidence type="ECO:0000256" key="4">
    <source>
        <dbReference type="ARBA" id="ARBA00022729"/>
    </source>
</evidence>
<feature type="domain" description="Spore germination GerAC-like C-terminal" evidence="8">
    <location>
        <begin position="197"/>
        <end position="373"/>
    </location>
</feature>
<evidence type="ECO:0000313" key="10">
    <source>
        <dbReference type="EMBL" id="MFD1017624.1"/>
    </source>
</evidence>
<comment type="subcellular location">
    <subcellularLocation>
        <location evidence="1">Membrane</location>
        <topology evidence="1">Lipid-anchor</topology>
    </subcellularLocation>
</comment>
<evidence type="ECO:0000256" key="5">
    <source>
        <dbReference type="ARBA" id="ARBA00023136"/>
    </source>
</evidence>
<keyword evidence="3" id="KW-0309">Germination</keyword>